<dbReference type="EMBL" id="JARJCW010000008">
    <property type="protein sequence ID" value="KAJ7221693.1"/>
    <property type="molecule type" value="Genomic_DNA"/>
</dbReference>
<dbReference type="AlphaFoldDB" id="A0AAD6VT15"/>
<dbReference type="Proteomes" id="UP001219525">
    <property type="component" value="Unassembled WGS sequence"/>
</dbReference>
<evidence type="ECO:0000313" key="3">
    <source>
        <dbReference type="Proteomes" id="UP001219525"/>
    </source>
</evidence>
<reference evidence="2" key="1">
    <citation type="submission" date="2023-03" db="EMBL/GenBank/DDBJ databases">
        <title>Massive genome expansion in bonnet fungi (Mycena s.s.) driven by repeated elements and novel gene families across ecological guilds.</title>
        <authorList>
            <consortium name="Lawrence Berkeley National Laboratory"/>
            <person name="Harder C.B."/>
            <person name="Miyauchi S."/>
            <person name="Viragh M."/>
            <person name="Kuo A."/>
            <person name="Thoen E."/>
            <person name="Andreopoulos B."/>
            <person name="Lu D."/>
            <person name="Skrede I."/>
            <person name="Drula E."/>
            <person name="Henrissat B."/>
            <person name="Morin E."/>
            <person name="Kohler A."/>
            <person name="Barry K."/>
            <person name="LaButti K."/>
            <person name="Morin E."/>
            <person name="Salamov A."/>
            <person name="Lipzen A."/>
            <person name="Mereny Z."/>
            <person name="Hegedus B."/>
            <person name="Baldrian P."/>
            <person name="Stursova M."/>
            <person name="Weitz H."/>
            <person name="Taylor A."/>
            <person name="Grigoriev I.V."/>
            <person name="Nagy L.G."/>
            <person name="Martin F."/>
            <person name="Kauserud H."/>
        </authorList>
    </citation>
    <scope>NUCLEOTIDE SEQUENCE</scope>
    <source>
        <strain evidence="2">9144</strain>
    </source>
</reference>
<protein>
    <recommendedName>
        <fullName evidence="1">DUF6589 domain-containing protein</fullName>
    </recommendedName>
</protein>
<keyword evidence="3" id="KW-1185">Reference proteome</keyword>
<accession>A0AAD6VT15</accession>
<comment type="caution">
    <text evidence="2">The sequence shown here is derived from an EMBL/GenBank/DDBJ whole genome shotgun (WGS) entry which is preliminary data.</text>
</comment>
<proteinExistence type="predicted"/>
<evidence type="ECO:0000259" key="1">
    <source>
        <dbReference type="Pfam" id="PF20231"/>
    </source>
</evidence>
<gene>
    <name evidence="2" type="ORF">GGX14DRAFT_670795</name>
</gene>
<dbReference type="InterPro" id="IPR046496">
    <property type="entry name" value="DUF6589"/>
</dbReference>
<dbReference type="Pfam" id="PF20231">
    <property type="entry name" value="DUF6589"/>
    <property type="match status" value="1"/>
</dbReference>
<feature type="domain" description="DUF6589" evidence="1">
    <location>
        <begin position="9"/>
        <end position="87"/>
    </location>
</feature>
<evidence type="ECO:0000313" key="2">
    <source>
        <dbReference type="EMBL" id="KAJ7221693.1"/>
    </source>
</evidence>
<organism evidence="2 3">
    <name type="scientific">Mycena pura</name>
    <dbReference type="NCBI Taxonomy" id="153505"/>
    <lineage>
        <taxon>Eukaryota</taxon>
        <taxon>Fungi</taxon>
        <taxon>Dikarya</taxon>
        <taxon>Basidiomycota</taxon>
        <taxon>Agaricomycotina</taxon>
        <taxon>Agaricomycetes</taxon>
        <taxon>Agaricomycetidae</taxon>
        <taxon>Agaricales</taxon>
        <taxon>Marasmiineae</taxon>
        <taxon>Mycenaceae</taxon>
        <taxon>Mycena</taxon>
    </lineage>
</organism>
<sequence length="92" mass="10161">MARGAEGLPPGDEIYENGCLFIRDALISKEFSDAIRAGDSGRVVLVVKLLALSFRGNGRSKYAYEMLHLIHNLTHVWPKGLRAIILIAVLNQ</sequence>
<name>A0AAD6VT15_9AGAR</name>